<sequence>MLVESTVDKIINDDKIIVLGEKTEEADIVDKNGKKIGYRKPKQFKELDKISFKKIDYNYVFEIPWDKGNTLNEQYTLVVKKKRYNEKRKMYEKVPVH</sequence>
<comment type="caution">
    <text evidence="1">The sequence shown here is derived from an EMBL/GenBank/DDBJ whole genome shotgun (WGS) entry which is preliminary data.</text>
</comment>
<accession>A0A0F9GJI6</accession>
<dbReference type="AlphaFoldDB" id="A0A0F9GJI6"/>
<dbReference type="EMBL" id="LAZR01017785">
    <property type="protein sequence ID" value="KKL98974.1"/>
    <property type="molecule type" value="Genomic_DNA"/>
</dbReference>
<evidence type="ECO:0000313" key="1">
    <source>
        <dbReference type="EMBL" id="KKL98974.1"/>
    </source>
</evidence>
<reference evidence="1" key="1">
    <citation type="journal article" date="2015" name="Nature">
        <title>Complex archaea that bridge the gap between prokaryotes and eukaryotes.</title>
        <authorList>
            <person name="Spang A."/>
            <person name="Saw J.H."/>
            <person name="Jorgensen S.L."/>
            <person name="Zaremba-Niedzwiedzka K."/>
            <person name="Martijn J."/>
            <person name="Lind A.E."/>
            <person name="van Eijk R."/>
            <person name="Schleper C."/>
            <person name="Guy L."/>
            <person name="Ettema T.J."/>
        </authorList>
    </citation>
    <scope>NUCLEOTIDE SEQUENCE</scope>
</reference>
<name>A0A0F9GJI6_9ZZZZ</name>
<protein>
    <submittedName>
        <fullName evidence="1">Uncharacterized protein</fullName>
    </submittedName>
</protein>
<gene>
    <name evidence="1" type="ORF">LCGC14_1819100</name>
</gene>
<organism evidence="1">
    <name type="scientific">marine sediment metagenome</name>
    <dbReference type="NCBI Taxonomy" id="412755"/>
    <lineage>
        <taxon>unclassified sequences</taxon>
        <taxon>metagenomes</taxon>
        <taxon>ecological metagenomes</taxon>
    </lineage>
</organism>
<proteinExistence type="predicted"/>